<gene>
    <name evidence="1" type="ORF">PB1_03395</name>
</gene>
<evidence type="ECO:0000313" key="1">
    <source>
        <dbReference type="EMBL" id="EIJ81952.1"/>
    </source>
</evidence>
<organism evidence="1 2">
    <name type="scientific">Bacillus methanolicus PB1</name>
    <dbReference type="NCBI Taxonomy" id="997296"/>
    <lineage>
        <taxon>Bacteria</taxon>
        <taxon>Bacillati</taxon>
        <taxon>Bacillota</taxon>
        <taxon>Bacilli</taxon>
        <taxon>Bacillales</taxon>
        <taxon>Bacillaceae</taxon>
        <taxon>Bacillus</taxon>
    </lineage>
</organism>
<dbReference type="PATRIC" id="fig|997296.3.peg.743"/>
<dbReference type="AlphaFoldDB" id="I3E631"/>
<dbReference type="GO" id="GO:0016779">
    <property type="term" value="F:nucleotidyltransferase activity"/>
    <property type="evidence" value="ECO:0007669"/>
    <property type="project" value="UniProtKB-KW"/>
</dbReference>
<dbReference type="Gene3D" id="3.30.460.10">
    <property type="entry name" value="Beta Polymerase, domain 2"/>
    <property type="match status" value="1"/>
</dbReference>
<protein>
    <submittedName>
        <fullName evidence="1">Aminoglycoside 6-adenylyltransferase</fullName>
    </submittedName>
</protein>
<sequence>MVDINKEKEILGQLIDWGKRNDEIRLIILTSSRTNPNAVTDVFTDYDVELFVKDLQPFLQSDKWMEEFGTIITCVPLKAVENNNWVTRLVLYEDGTKIDFQISTIESAKKLANQQQLPPEYDNGYLVLLDKDNLTINIKPPTYSAYFIKKPTEEEYIEIINDFWWDTTYVAKSLWRDELFFFKFMLDNVIRFYFFTKSN</sequence>
<dbReference type="Proteomes" id="UP000010523">
    <property type="component" value="Unassembled WGS sequence"/>
</dbReference>
<accession>I3E631</accession>
<evidence type="ECO:0000313" key="2">
    <source>
        <dbReference type="Proteomes" id="UP000010523"/>
    </source>
</evidence>
<keyword evidence="2" id="KW-1185">Reference proteome</keyword>
<dbReference type="SUPFAM" id="SSF81631">
    <property type="entry name" value="PAP/OAS1 substrate-binding domain"/>
    <property type="match status" value="1"/>
</dbReference>
<name>I3E631_BACMT</name>
<dbReference type="RefSeq" id="WP_003350721.1">
    <property type="nucleotide sequence ID" value="NZ_AFEU01000001.1"/>
</dbReference>
<dbReference type="SUPFAM" id="SSF81301">
    <property type="entry name" value="Nucleotidyltransferase"/>
    <property type="match status" value="1"/>
</dbReference>
<dbReference type="EMBL" id="AFEU01000001">
    <property type="protein sequence ID" value="EIJ81952.1"/>
    <property type="molecule type" value="Genomic_DNA"/>
</dbReference>
<dbReference type="InterPro" id="IPR043519">
    <property type="entry name" value="NT_sf"/>
</dbReference>
<dbReference type="STRING" id="997296.PB1_03395"/>
<keyword evidence="1" id="KW-0808">Transferase</keyword>
<comment type="caution">
    <text evidence="1">The sequence shown here is derived from an EMBL/GenBank/DDBJ whole genome shotgun (WGS) entry which is preliminary data.</text>
</comment>
<dbReference type="InterPro" id="IPR007530">
    <property type="entry name" value="Aminoglycoside_adenylylTfrase"/>
</dbReference>
<dbReference type="Pfam" id="PF04439">
    <property type="entry name" value="Adenyl_transf"/>
    <property type="match status" value="1"/>
</dbReference>
<dbReference type="OrthoDB" id="9776406at2"/>
<reference evidence="1 2" key="1">
    <citation type="journal article" date="2012" name="Appl. Environ. Microbiol.">
        <title>Genome Sequence of Thermotolerant Bacillus methanolicus: Features and Regulation Related to Methylotrophy and Production of L-Lysine and L-Glutamate from Methanol.</title>
        <authorList>
            <person name="Heggeset T.M."/>
            <person name="Krog A."/>
            <person name="Balzer S."/>
            <person name="Wentzel A."/>
            <person name="Ellingsen T.E."/>
            <person name="Brautaset T."/>
        </authorList>
    </citation>
    <scope>NUCLEOTIDE SEQUENCE [LARGE SCALE GENOMIC DNA]</scope>
    <source>
        <strain evidence="1 2">PB1</strain>
    </source>
</reference>
<dbReference type="eggNOG" id="ENOG502Z7S1">
    <property type="taxonomic scope" value="Bacteria"/>
</dbReference>
<proteinExistence type="predicted"/>
<keyword evidence="1" id="KW-0548">Nucleotidyltransferase</keyword>